<name>A0ABY8DMK0_9LACO</name>
<dbReference type="GO" id="GO:0008233">
    <property type="term" value="F:peptidase activity"/>
    <property type="evidence" value="ECO:0007669"/>
    <property type="project" value="UniProtKB-KW"/>
</dbReference>
<evidence type="ECO:0000256" key="8">
    <source>
        <dbReference type="SAM" id="Phobius"/>
    </source>
</evidence>
<keyword evidence="7 8" id="KW-0472">Membrane</keyword>
<accession>A0ABY8DMK0</accession>
<dbReference type="PANTHER" id="PTHR22936">
    <property type="entry name" value="RHOMBOID-RELATED"/>
    <property type="match status" value="1"/>
</dbReference>
<keyword evidence="3 8" id="KW-0812">Transmembrane</keyword>
<reference evidence="10 11" key="1">
    <citation type="submission" date="2023-03" db="EMBL/GenBank/DDBJ databases">
        <authorList>
            <person name="Ruckert-Reed C."/>
        </authorList>
    </citation>
    <scope>NUCLEOTIDE SEQUENCE [LARGE SCALE GENOMIC DNA]</scope>
    <source>
        <strain evidence="10 11">DSM 115425</strain>
    </source>
</reference>
<evidence type="ECO:0000256" key="2">
    <source>
        <dbReference type="ARBA" id="ARBA00022670"/>
    </source>
</evidence>
<dbReference type="EC" id="3.4.21.105" evidence="10"/>
<feature type="transmembrane region" description="Helical" evidence="8">
    <location>
        <begin position="50"/>
        <end position="80"/>
    </location>
</feature>
<dbReference type="Pfam" id="PF01694">
    <property type="entry name" value="Rhomboid"/>
    <property type="match status" value="1"/>
</dbReference>
<dbReference type="PANTHER" id="PTHR22936:SF69">
    <property type="entry name" value="RHOMBOID-LIKE PROTEIN"/>
    <property type="match status" value="1"/>
</dbReference>
<comment type="subcellular location">
    <subcellularLocation>
        <location evidence="1">Membrane</location>
        <topology evidence="1">Multi-pass membrane protein</topology>
    </subcellularLocation>
</comment>
<evidence type="ECO:0000256" key="4">
    <source>
        <dbReference type="ARBA" id="ARBA00022801"/>
    </source>
</evidence>
<dbReference type="InterPro" id="IPR035952">
    <property type="entry name" value="Rhomboid-like_sf"/>
</dbReference>
<feature type="transmembrane region" description="Helical" evidence="8">
    <location>
        <begin position="92"/>
        <end position="113"/>
    </location>
</feature>
<keyword evidence="4 10" id="KW-0378">Hydrolase</keyword>
<keyword evidence="5" id="KW-0720">Serine protease</keyword>
<dbReference type="InterPro" id="IPR002610">
    <property type="entry name" value="Peptidase_S54_rhomboid-like"/>
</dbReference>
<keyword evidence="6 8" id="KW-1133">Transmembrane helix</keyword>
<dbReference type="SUPFAM" id="SSF144091">
    <property type="entry name" value="Rhomboid-like"/>
    <property type="match status" value="1"/>
</dbReference>
<dbReference type="InterPro" id="IPR022764">
    <property type="entry name" value="Peptidase_S54_rhomboid_dom"/>
</dbReference>
<gene>
    <name evidence="10" type="ORF">LHUE1_001677</name>
</gene>
<feature type="domain" description="Peptidase S54 rhomboid" evidence="9">
    <location>
        <begin position="51"/>
        <end position="210"/>
    </location>
</feature>
<dbReference type="EMBL" id="CP120687">
    <property type="protein sequence ID" value="WFB38201.1"/>
    <property type="molecule type" value="Genomic_DNA"/>
</dbReference>
<protein>
    <submittedName>
        <fullName evidence="10">Rhomboid family intramembrane serine protease</fullName>
        <ecNumber evidence="10">3.4.21.105</ecNumber>
    </submittedName>
</protein>
<dbReference type="Gene3D" id="1.20.1540.10">
    <property type="entry name" value="Rhomboid-like"/>
    <property type="match status" value="1"/>
</dbReference>
<evidence type="ECO:0000256" key="6">
    <source>
        <dbReference type="ARBA" id="ARBA00022989"/>
    </source>
</evidence>
<evidence type="ECO:0000256" key="1">
    <source>
        <dbReference type="ARBA" id="ARBA00004141"/>
    </source>
</evidence>
<sequence>MTKKTVANPALLILVIAWLVFGLTTRLNDFNEFSIANFTNVPNITMSSPIQWYRALTCLFLSNYGFPELISNSIMLIVLSLVTRKVTTYSEFLIIFIISGMVGNLLANTFIIYLVNSQMTIPSYLTSDGANGYVVGMSTALFGLLFYTLVRYIITQKDRVKSKADLFNLTFWLFVGLIPWAYPFLGGDPFNLSDYSHIAGSVVGLLLGLVATIAARLHGSTAPKESSLGAHGAP</sequence>
<evidence type="ECO:0000313" key="10">
    <source>
        <dbReference type="EMBL" id="WFB38201.1"/>
    </source>
</evidence>
<dbReference type="GO" id="GO:0006508">
    <property type="term" value="P:proteolysis"/>
    <property type="evidence" value="ECO:0007669"/>
    <property type="project" value="UniProtKB-KW"/>
</dbReference>
<keyword evidence="2 10" id="KW-0645">Protease</keyword>
<proteinExistence type="predicted"/>
<feature type="transmembrane region" description="Helical" evidence="8">
    <location>
        <begin position="166"/>
        <end position="185"/>
    </location>
</feature>
<dbReference type="RefSeq" id="WP_049170861.1">
    <property type="nucleotide sequence ID" value="NZ_CP120687.1"/>
</dbReference>
<evidence type="ECO:0000313" key="11">
    <source>
        <dbReference type="Proteomes" id="UP001220228"/>
    </source>
</evidence>
<evidence type="ECO:0000259" key="9">
    <source>
        <dbReference type="Pfam" id="PF01694"/>
    </source>
</evidence>
<evidence type="ECO:0000256" key="3">
    <source>
        <dbReference type="ARBA" id="ARBA00022692"/>
    </source>
</evidence>
<feature type="transmembrane region" description="Helical" evidence="8">
    <location>
        <begin position="133"/>
        <end position="154"/>
    </location>
</feature>
<organism evidence="10 11">
    <name type="scientific">Lacticaseibacillus huelsenbergensis</name>
    <dbReference type="NCBI Taxonomy" id="3035291"/>
    <lineage>
        <taxon>Bacteria</taxon>
        <taxon>Bacillati</taxon>
        <taxon>Bacillota</taxon>
        <taxon>Bacilli</taxon>
        <taxon>Lactobacillales</taxon>
        <taxon>Lactobacillaceae</taxon>
        <taxon>Lacticaseibacillus</taxon>
    </lineage>
</organism>
<keyword evidence="11" id="KW-1185">Reference proteome</keyword>
<evidence type="ECO:0000256" key="5">
    <source>
        <dbReference type="ARBA" id="ARBA00022825"/>
    </source>
</evidence>
<evidence type="ECO:0000256" key="7">
    <source>
        <dbReference type="ARBA" id="ARBA00023136"/>
    </source>
</evidence>
<dbReference type="Proteomes" id="UP001220228">
    <property type="component" value="Chromosome"/>
</dbReference>
<feature type="transmembrane region" description="Helical" evidence="8">
    <location>
        <begin position="197"/>
        <end position="217"/>
    </location>
</feature>